<evidence type="ECO:0000259" key="6">
    <source>
        <dbReference type="Pfam" id="PF02897"/>
    </source>
</evidence>
<comment type="caution">
    <text evidence="7">The sequence shown here is derived from an EMBL/GenBank/DDBJ whole genome shotgun (WGS) entry which is preliminary data.</text>
</comment>
<dbReference type="PANTHER" id="PTHR11757:SF19">
    <property type="entry name" value="PROLYL ENDOPEPTIDASE-LIKE"/>
    <property type="match status" value="1"/>
</dbReference>
<gene>
    <name evidence="7" type="ORF">C7B45_12705</name>
</gene>
<dbReference type="EMBL" id="PXYV01000046">
    <property type="protein sequence ID" value="PSR20951.1"/>
    <property type="molecule type" value="Genomic_DNA"/>
</dbReference>
<protein>
    <submittedName>
        <fullName evidence="7">Oligopeptidase B</fullName>
        <ecNumber evidence="7">3.4.21.83</ecNumber>
    </submittedName>
</protein>
<accession>A0A2T2WFC5</accession>
<comment type="similarity">
    <text evidence="1">Belongs to the peptidase S9A family.</text>
</comment>
<dbReference type="PANTHER" id="PTHR11757">
    <property type="entry name" value="PROTEASE FAMILY S9A OLIGOPEPTIDASE"/>
    <property type="match status" value="1"/>
</dbReference>
<organism evidence="7 8">
    <name type="scientific">Sulfobacillus acidophilus</name>
    <dbReference type="NCBI Taxonomy" id="53633"/>
    <lineage>
        <taxon>Bacteria</taxon>
        <taxon>Bacillati</taxon>
        <taxon>Bacillota</taxon>
        <taxon>Clostridia</taxon>
        <taxon>Eubacteriales</taxon>
        <taxon>Clostridiales Family XVII. Incertae Sedis</taxon>
        <taxon>Sulfobacillus</taxon>
    </lineage>
</organism>
<reference evidence="7 8" key="1">
    <citation type="journal article" date="2014" name="BMC Genomics">
        <title>Comparison of environmental and isolate Sulfobacillus genomes reveals diverse carbon, sulfur, nitrogen, and hydrogen metabolisms.</title>
        <authorList>
            <person name="Justice N.B."/>
            <person name="Norman A."/>
            <person name="Brown C.T."/>
            <person name="Singh A."/>
            <person name="Thomas B.C."/>
            <person name="Banfield J.F."/>
        </authorList>
    </citation>
    <scope>NUCLEOTIDE SEQUENCE [LARGE SCALE GENOMIC DNA]</scope>
    <source>
        <strain evidence="7">AMDSBA3</strain>
    </source>
</reference>
<keyword evidence="3 7" id="KW-0378">Hydrolase</keyword>
<evidence type="ECO:0000256" key="3">
    <source>
        <dbReference type="ARBA" id="ARBA00022801"/>
    </source>
</evidence>
<feature type="domain" description="Peptidase S9A N-terminal" evidence="6">
    <location>
        <begin position="4"/>
        <end position="406"/>
    </location>
</feature>
<dbReference type="InterPro" id="IPR002470">
    <property type="entry name" value="Peptidase_S9A"/>
</dbReference>
<dbReference type="Gene3D" id="3.40.50.1820">
    <property type="entry name" value="alpha/beta hydrolase"/>
    <property type="match status" value="1"/>
</dbReference>
<dbReference type="InterPro" id="IPR029058">
    <property type="entry name" value="AB_hydrolase_fold"/>
</dbReference>
<keyword evidence="4" id="KW-0720">Serine protease</keyword>
<evidence type="ECO:0000256" key="4">
    <source>
        <dbReference type="ARBA" id="ARBA00022825"/>
    </source>
</evidence>
<evidence type="ECO:0000259" key="5">
    <source>
        <dbReference type="Pfam" id="PF00326"/>
    </source>
</evidence>
<evidence type="ECO:0000256" key="1">
    <source>
        <dbReference type="ARBA" id="ARBA00005228"/>
    </source>
</evidence>
<evidence type="ECO:0000256" key="2">
    <source>
        <dbReference type="ARBA" id="ARBA00022670"/>
    </source>
</evidence>
<dbReference type="PRINTS" id="PR00862">
    <property type="entry name" value="PROLIGOPTASE"/>
</dbReference>
<feature type="domain" description="Peptidase S9 prolyl oligopeptidase catalytic" evidence="5">
    <location>
        <begin position="465"/>
        <end position="679"/>
    </location>
</feature>
<dbReference type="SUPFAM" id="SSF50993">
    <property type="entry name" value="Peptidase/esterase 'gauge' domain"/>
    <property type="match status" value="1"/>
</dbReference>
<name>A0A2T2WFC5_9FIRM</name>
<sequence>MKPPRAPRHPHIHTIHQDSRPDDYYWMADRHNPEVIEYLTAENQYFAEMMQPLYGLQEALYHDMRSHFPSLESSVPAQYGAYYYYWRINPGQEYRTYYRNAAEHRNALNPAWEEVLLDVNALAADHSGYLDVSTVQVSPDHQRLLYLENRDGTDRYTLHVVDLNTKREIDEPIPNVFIHASVAWDELAETVYYLGMDETQRPFRLYRHRIGGHGADELLFEEQDISFSLKLSTSRSGRYLFLSSRTKTESEVWYLSTRESSSPLELFQGRRAGILYELEHWQDRFLNLTNENAQNFRVLQVSADHPDPAQQSELIAHHPSRYLTALTPFQKGLVISGREAGLRQIWTYTDGSLKRLSWSEPLYTVQLGPNYRYDTDEVLISYQSLITPKTDYAMSLETGEKTFLRQEEIPGYDASQFHQERLWARAEDGTPIPISLVGRRDAFEHKPCPTILYGYGSYGASSDPTFDHARLALLDRGLLFAIAHVRGGSEMGYGWYQDGKLLNKRHTFTDFIDVAQYLVNQGYTTPQQLAASGRSAGGLLMGAIANMRPGLFAVVSAGVPFVDVVTTMLDASIPLTALEWDEWGNPADEKYYAYIKSYSPYDNVAAQDYPHLFVYTGFNDPRVGYFEPAKWVARLRCTKTDGNMLLFKINMSTGHFGTSGRLGHLRDRAEEYAFILDKLRA</sequence>
<proteinExistence type="inferred from homology"/>
<dbReference type="InterPro" id="IPR023302">
    <property type="entry name" value="Pept_S9A_N"/>
</dbReference>
<dbReference type="Pfam" id="PF02897">
    <property type="entry name" value="Peptidase_S9_N"/>
    <property type="match status" value="1"/>
</dbReference>
<dbReference type="GO" id="GO:0004252">
    <property type="term" value="F:serine-type endopeptidase activity"/>
    <property type="evidence" value="ECO:0007669"/>
    <property type="project" value="UniProtKB-EC"/>
</dbReference>
<dbReference type="GO" id="GO:0006508">
    <property type="term" value="P:proteolysis"/>
    <property type="evidence" value="ECO:0007669"/>
    <property type="project" value="UniProtKB-KW"/>
</dbReference>
<dbReference type="InterPro" id="IPR001375">
    <property type="entry name" value="Peptidase_S9_cat"/>
</dbReference>
<dbReference type="AlphaFoldDB" id="A0A2T2WFC5"/>
<dbReference type="InterPro" id="IPR051543">
    <property type="entry name" value="Serine_Peptidase_S9A"/>
</dbReference>
<evidence type="ECO:0000313" key="7">
    <source>
        <dbReference type="EMBL" id="PSR20951.1"/>
    </source>
</evidence>
<evidence type="ECO:0000313" key="8">
    <source>
        <dbReference type="Proteomes" id="UP000241848"/>
    </source>
</evidence>
<dbReference type="EC" id="3.4.21.83" evidence="7"/>
<dbReference type="Proteomes" id="UP000241848">
    <property type="component" value="Unassembled WGS sequence"/>
</dbReference>
<dbReference type="Pfam" id="PF00326">
    <property type="entry name" value="Peptidase_S9"/>
    <property type="match status" value="1"/>
</dbReference>
<keyword evidence="2" id="KW-0645">Protease</keyword>
<dbReference type="Gene3D" id="2.130.10.120">
    <property type="entry name" value="Prolyl oligopeptidase, N-terminal domain"/>
    <property type="match status" value="1"/>
</dbReference>
<dbReference type="SUPFAM" id="SSF53474">
    <property type="entry name" value="alpha/beta-Hydrolases"/>
    <property type="match status" value="1"/>
</dbReference>